<feature type="compositionally biased region" description="Polar residues" evidence="1">
    <location>
        <begin position="528"/>
        <end position="537"/>
    </location>
</feature>
<evidence type="ECO:0000259" key="2">
    <source>
        <dbReference type="PROSITE" id="PS50106"/>
    </source>
</evidence>
<sequence length="797" mass="87382">MAPLPALQSLMENHQRVSSDTTYFAIYKEYAVSLIKSSQDLHLMVRKGSGLELFGSTETLPYSSMPLSSLKLSTHVFTAARHCPVQHCHMYSQQHATVQSKTAKHVFTARHCPHMCSQHVTVHTYVHSSMPLSRNGLSNGHHHTEEEHNGWGDVASPGTSEGSSVAESEKDFSLLEVEQLKEDHTRTILVPGDDILVHHPPPPPSPPPAPTNGFLLELQKRAEKMKTKKSSEWCEAANGMSQHVAKHACNEKNQEELMKRKQHELMMEEIHKVHRKMFNRQQNGSICTEPECPEATECPPPCCPPPPKPAPIVTIGSYQSQPSRFEARTTPQGDRGPVPARLPVIVLGVLYRLSGPLEETSASSPAQVSYILIHLMNGSSSSHGDLIQVHIAVNGATSLGCSIVKGPPEVPGIFFSMIKPHGLAEQAGLCVGDQIISMNRTSFIDIEFAEVAAVDISVSGLMGQVVTLRLTKAVSLIKSSQDLHLMVRKGSGLELFGSTETLPYRNGLSNGHHHTEEEHNGWGDVASPGTSEGSSVAESEKDFSLLEVEQLKEDHTRTILVPGDDILVHHPPPPPSPPPAPTNGFLLELQKRAEKMKTKKSSEWCEAANGMSQHVAKHACNEKNQEELMKRKQHELMMEEIHKVHRKMFNRQQNGSICTEPECPEATECPPPCCPPPPKPAPIVTIGSYQSQPSRFEARTTPREIVVQSPHGSLSSSSGSSTGSRGRWRKPPPPPPPKSARPPSVNASAFVIKTGSTTQWQADLAPKEIAASDMRNRRHVQLLLTWSTNAAHLVSLD</sequence>
<gene>
    <name evidence="3" type="ORF">LAZ67_11000320</name>
</gene>
<dbReference type="InterPro" id="IPR036034">
    <property type="entry name" value="PDZ_sf"/>
</dbReference>
<name>A0ABY6KXP1_9ARAC</name>
<dbReference type="PANTHER" id="PTHR45691:SF6">
    <property type="entry name" value="PROTEIN DIAPHANOUS"/>
    <property type="match status" value="1"/>
</dbReference>
<feature type="compositionally biased region" description="Pro residues" evidence="1">
    <location>
        <begin position="731"/>
        <end position="740"/>
    </location>
</feature>
<dbReference type="SMART" id="SM00228">
    <property type="entry name" value="PDZ"/>
    <property type="match status" value="1"/>
</dbReference>
<dbReference type="PROSITE" id="PS50106">
    <property type="entry name" value="PDZ"/>
    <property type="match status" value="1"/>
</dbReference>
<keyword evidence="4" id="KW-1185">Reference proteome</keyword>
<organism evidence="3 4">
    <name type="scientific">Cordylochernes scorpioides</name>
    <dbReference type="NCBI Taxonomy" id="51811"/>
    <lineage>
        <taxon>Eukaryota</taxon>
        <taxon>Metazoa</taxon>
        <taxon>Ecdysozoa</taxon>
        <taxon>Arthropoda</taxon>
        <taxon>Chelicerata</taxon>
        <taxon>Arachnida</taxon>
        <taxon>Pseudoscorpiones</taxon>
        <taxon>Cheliferoidea</taxon>
        <taxon>Chernetidae</taxon>
        <taxon>Cordylochernes</taxon>
    </lineage>
</organism>
<dbReference type="InterPro" id="IPR001478">
    <property type="entry name" value="PDZ"/>
</dbReference>
<feature type="compositionally biased region" description="Polar residues" evidence="1">
    <location>
        <begin position="157"/>
        <end position="166"/>
    </location>
</feature>
<feature type="domain" description="PDZ" evidence="2">
    <location>
        <begin position="386"/>
        <end position="454"/>
    </location>
</feature>
<dbReference type="SUPFAM" id="SSF50156">
    <property type="entry name" value="PDZ domain-like"/>
    <property type="match status" value="1"/>
</dbReference>
<dbReference type="Proteomes" id="UP001235939">
    <property type="component" value="Chromosome 11"/>
</dbReference>
<dbReference type="EMBL" id="CP092873">
    <property type="protein sequence ID" value="UYV73677.1"/>
    <property type="molecule type" value="Genomic_DNA"/>
</dbReference>
<feature type="compositionally biased region" description="Low complexity" evidence="1">
    <location>
        <begin position="709"/>
        <end position="725"/>
    </location>
</feature>
<evidence type="ECO:0000313" key="4">
    <source>
        <dbReference type="Proteomes" id="UP001235939"/>
    </source>
</evidence>
<evidence type="ECO:0000313" key="3">
    <source>
        <dbReference type="EMBL" id="UYV73677.1"/>
    </source>
</evidence>
<dbReference type="InterPro" id="IPR051412">
    <property type="entry name" value="Formin_Homology_Diaphanous_sf"/>
</dbReference>
<evidence type="ECO:0000256" key="1">
    <source>
        <dbReference type="SAM" id="MobiDB-lite"/>
    </source>
</evidence>
<dbReference type="Gene3D" id="2.30.42.10">
    <property type="match status" value="1"/>
</dbReference>
<proteinExistence type="predicted"/>
<dbReference type="PANTHER" id="PTHR45691">
    <property type="entry name" value="PROTEIN DIAPHANOUS"/>
    <property type="match status" value="1"/>
</dbReference>
<feature type="region of interest" description="Disordered" evidence="1">
    <location>
        <begin position="507"/>
        <end position="537"/>
    </location>
</feature>
<feature type="region of interest" description="Disordered" evidence="1">
    <location>
        <begin position="133"/>
        <end position="170"/>
    </location>
</feature>
<protein>
    <submittedName>
        <fullName evidence="3">USH1C</fullName>
    </submittedName>
</protein>
<dbReference type="Pfam" id="PF00595">
    <property type="entry name" value="PDZ"/>
    <property type="match status" value="1"/>
</dbReference>
<accession>A0ABY6KXP1</accession>
<feature type="region of interest" description="Disordered" evidence="1">
    <location>
        <begin position="706"/>
        <end position="744"/>
    </location>
</feature>
<reference evidence="3 4" key="1">
    <citation type="submission" date="2022-01" db="EMBL/GenBank/DDBJ databases">
        <title>A chromosomal length assembly of Cordylochernes scorpioides.</title>
        <authorList>
            <person name="Zeh D."/>
            <person name="Zeh J."/>
        </authorList>
    </citation>
    <scope>NUCLEOTIDE SEQUENCE [LARGE SCALE GENOMIC DNA]</scope>
    <source>
        <strain evidence="3">IN4F17</strain>
        <tissue evidence="3">Whole Body</tissue>
    </source>
</reference>